<feature type="domain" description="Glycosyltransferase subfamily 4-like N-terminal" evidence="1">
    <location>
        <begin position="21"/>
        <end position="197"/>
    </location>
</feature>
<dbReference type="PANTHER" id="PTHR45947">
    <property type="entry name" value="SULFOQUINOVOSYL TRANSFERASE SQD2"/>
    <property type="match status" value="1"/>
</dbReference>
<dbReference type="EMBL" id="UINC01131174">
    <property type="protein sequence ID" value="SVD12721.1"/>
    <property type="molecule type" value="Genomic_DNA"/>
</dbReference>
<dbReference type="PANTHER" id="PTHR45947:SF3">
    <property type="entry name" value="SULFOQUINOVOSYL TRANSFERASE SQD2"/>
    <property type="match status" value="1"/>
</dbReference>
<name>A0A382SUW2_9ZZZZ</name>
<dbReference type="InterPro" id="IPR028098">
    <property type="entry name" value="Glyco_trans_4-like_N"/>
</dbReference>
<feature type="non-terminal residue" evidence="2">
    <location>
        <position position="262"/>
    </location>
</feature>
<accession>A0A382SUW2</accession>
<dbReference type="SUPFAM" id="SSF53756">
    <property type="entry name" value="UDP-Glycosyltransferase/glycogen phosphorylase"/>
    <property type="match status" value="1"/>
</dbReference>
<dbReference type="AlphaFoldDB" id="A0A382SUW2"/>
<dbReference type="GO" id="GO:0016758">
    <property type="term" value="F:hexosyltransferase activity"/>
    <property type="evidence" value="ECO:0007669"/>
    <property type="project" value="TreeGrafter"/>
</dbReference>
<sequence length="262" mass="30197">MRILLVHRYFWPDTPPYASMLLAIARKLVNDGHQVEVISSQPSYKSVDMLSKESSEEIIDGVKIKRISLFQERRRNIIFRLINFFYFPLRVFFYICFNKKIDVVMSSTSPPVVTGFSCAIAAKIINSKFVYHCMDLHPEIGFISGEFSNPFIYKMLLKLDLISCNLASIVVILSKDMQESLLRRPGIKQDNFKIINNFSLSILESVNQKIPSKFKKKENTFRILFAGNIGRFQMLESFIDAMDLLKNFHDIELVFLGEGAAL</sequence>
<organism evidence="2">
    <name type="scientific">marine metagenome</name>
    <dbReference type="NCBI Taxonomy" id="408172"/>
    <lineage>
        <taxon>unclassified sequences</taxon>
        <taxon>metagenomes</taxon>
        <taxon>ecological metagenomes</taxon>
    </lineage>
</organism>
<reference evidence="2" key="1">
    <citation type="submission" date="2018-05" db="EMBL/GenBank/DDBJ databases">
        <authorList>
            <person name="Lanie J.A."/>
            <person name="Ng W.-L."/>
            <person name="Kazmierczak K.M."/>
            <person name="Andrzejewski T.M."/>
            <person name="Davidsen T.M."/>
            <person name="Wayne K.J."/>
            <person name="Tettelin H."/>
            <person name="Glass J.I."/>
            <person name="Rusch D."/>
            <person name="Podicherti R."/>
            <person name="Tsui H.-C.T."/>
            <person name="Winkler M.E."/>
        </authorList>
    </citation>
    <scope>NUCLEOTIDE SEQUENCE</scope>
</reference>
<proteinExistence type="predicted"/>
<gene>
    <name evidence="2" type="ORF">METZ01_LOCUS365575</name>
</gene>
<dbReference type="CDD" id="cd03794">
    <property type="entry name" value="GT4_WbuB-like"/>
    <property type="match status" value="1"/>
</dbReference>
<dbReference type="Pfam" id="PF13439">
    <property type="entry name" value="Glyco_transf_4"/>
    <property type="match status" value="1"/>
</dbReference>
<evidence type="ECO:0000313" key="2">
    <source>
        <dbReference type="EMBL" id="SVD12721.1"/>
    </source>
</evidence>
<dbReference type="InterPro" id="IPR050194">
    <property type="entry name" value="Glycosyltransferase_grp1"/>
</dbReference>
<protein>
    <recommendedName>
        <fullName evidence="1">Glycosyltransferase subfamily 4-like N-terminal domain-containing protein</fullName>
    </recommendedName>
</protein>
<evidence type="ECO:0000259" key="1">
    <source>
        <dbReference type="Pfam" id="PF13439"/>
    </source>
</evidence>
<dbReference type="Gene3D" id="3.40.50.2000">
    <property type="entry name" value="Glycogen Phosphorylase B"/>
    <property type="match status" value="2"/>
</dbReference>